<reference evidence="3 5" key="3">
    <citation type="submission" date="2018-08" db="EMBL/GenBank/DDBJ databases">
        <title>A genome reference for cultivated species of the human gut microbiota.</title>
        <authorList>
            <person name="Zou Y."/>
            <person name="Xue W."/>
            <person name="Luo G."/>
        </authorList>
    </citation>
    <scope>NUCLEOTIDE SEQUENCE [LARGE SCALE GENOMIC DNA]</scope>
    <source>
        <strain evidence="3 5">AF24-4</strain>
    </source>
</reference>
<reference evidence="2" key="2">
    <citation type="submission" date="2015-05" db="EMBL/GenBank/DDBJ databases">
        <authorList>
            <person name="Wang D.B."/>
            <person name="Wang M."/>
        </authorList>
    </citation>
    <scope>NUCLEOTIDE SEQUENCE [LARGE SCALE GENOMIC DNA]</scope>
    <source>
        <strain evidence="2">L1-83</strain>
    </source>
</reference>
<dbReference type="Proteomes" id="UP000285820">
    <property type="component" value="Unassembled WGS sequence"/>
</dbReference>
<accession>A0A0M6WF38</accession>
<name>A0A0M6WF38_9FIRM</name>
<dbReference type="PANTHER" id="PTHR45947">
    <property type="entry name" value="SULFOQUINOVOSYL TRANSFERASE SQD2"/>
    <property type="match status" value="1"/>
</dbReference>
<keyword evidence="3" id="KW-0808">Transferase</keyword>
<dbReference type="AlphaFoldDB" id="A0A0M6WF38"/>
<evidence type="ECO:0000313" key="3">
    <source>
        <dbReference type="EMBL" id="RGR67717.1"/>
    </source>
</evidence>
<gene>
    <name evidence="3" type="ORF">DWY29_10160</name>
    <name evidence="2" type="ORF">RIL183_15711</name>
</gene>
<feature type="domain" description="Glycosyl transferase family 1" evidence="1">
    <location>
        <begin position="181"/>
        <end position="343"/>
    </location>
</feature>
<proteinExistence type="predicted"/>
<sequence>MIRILQVVNIMDRAGLETMLMNYYRNIDRTKVQFDFLTHRIEKGAYEDEIISMGGKVYHAPRLYPQNYKKYFGFMKAFFMEHPEYKIIHSHIDAMSYFPLQAAKNSGVPVRIAHSHSSKFDRDIKLPIKFIAQKNITKVATINCACGEVAGRFMFHERPFKIVRNAVDIEKFKYDSIIGERKRKELGIENKFIIGHVGRYCYIKNQMFLIDVFNCVIKFKPNAHLLLVGKGENQKKIEEKIEKLGLKNKVTLLIDRSDVAELYQAMDIFVMPSLFEGLPVVGIEAQASGMPCLVSNRISKELLITSNIKMINLDKNKEEWAKEIMNTSITRNGNARQELIDAGYDIVSEAEKLQRWYLNLYDTVSKEN</sequence>
<dbReference type="CDD" id="cd03812">
    <property type="entry name" value="GT4_CapH-like"/>
    <property type="match status" value="1"/>
</dbReference>
<dbReference type="InterPro" id="IPR001296">
    <property type="entry name" value="Glyco_trans_1"/>
</dbReference>
<organism evidence="2 4">
    <name type="scientific">Roseburia inulinivorans</name>
    <dbReference type="NCBI Taxonomy" id="360807"/>
    <lineage>
        <taxon>Bacteria</taxon>
        <taxon>Bacillati</taxon>
        <taxon>Bacillota</taxon>
        <taxon>Clostridia</taxon>
        <taxon>Lachnospirales</taxon>
        <taxon>Lachnospiraceae</taxon>
        <taxon>Roseburia</taxon>
    </lineage>
</organism>
<dbReference type="Proteomes" id="UP000049828">
    <property type="component" value="Unassembled WGS sequence"/>
</dbReference>
<dbReference type="RefSeq" id="WP_021923465.1">
    <property type="nucleotide sequence ID" value="NZ_CATYLF010000013.1"/>
</dbReference>
<dbReference type="Pfam" id="PF00534">
    <property type="entry name" value="Glycos_transf_1"/>
    <property type="match status" value="1"/>
</dbReference>
<evidence type="ECO:0000259" key="1">
    <source>
        <dbReference type="Pfam" id="PF00534"/>
    </source>
</evidence>
<dbReference type="EMBL" id="CVRS01000059">
    <property type="protein sequence ID" value="CRL34973.1"/>
    <property type="molecule type" value="Genomic_DNA"/>
</dbReference>
<dbReference type="GO" id="GO:0016757">
    <property type="term" value="F:glycosyltransferase activity"/>
    <property type="evidence" value="ECO:0007669"/>
    <property type="project" value="InterPro"/>
</dbReference>
<evidence type="ECO:0000313" key="2">
    <source>
        <dbReference type="EMBL" id="CRL34973.1"/>
    </source>
</evidence>
<dbReference type="SUPFAM" id="SSF53756">
    <property type="entry name" value="UDP-Glycosyltransferase/glycogen phosphorylase"/>
    <property type="match status" value="1"/>
</dbReference>
<reference evidence="4" key="1">
    <citation type="submission" date="2015-05" db="EMBL/GenBank/DDBJ databases">
        <authorList>
            <consortium name="Pathogen Informatics"/>
        </authorList>
    </citation>
    <scope>NUCLEOTIDE SEQUENCE [LARGE SCALE GENOMIC DNA]</scope>
    <source>
        <strain evidence="4">L1-83</strain>
    </source>
</reference>
<dbReference type="PANTHER" id="PTHR45947:SF3">
    <property type="entry name" value="SULFOQUINOVOSYL TRANSFERASE SQD2"/>
    <property type="match status" value="1"/>
</dbReference>
<evidence type="ECO:0000313" key="4">
    <source>
        <dbReference type="Proteomes" id="UP000049828"/>
    </source>
</evidence>
<keyword evidence="4" id="KW-1185">Reference proteome</keyword>
<dbReference type="InterPro" id="IPR050194">
    <property type="entry name" value="Glycosyltransferase_grp1"/>
</dbReference>
<protein>
    <submittedName>
        <fullName evidence="3">Glycosyltransferase family 1 protein</fullName>
    </submittedName>
</protein>
<evidence type="ECO:0000313" key="5">
    <source>
        <dbReference type="Proteomes" id="UP000285820"/>
    </source>
</evidence>
<dbReference type="Gene3D" id="3.40.50.2000">
    <property type="entry name" value="Glycogen Phosphorylase B"/>
    <property type="match status" value="2"/>
</dbReference>
<dbReference type="EMBL" id="QRUN01000013">
    <property type="protein sequence ID" value="RGR67717.1"/>
    <property type="molecule type" value="Genomic_DNA"/>
</dbReference>
<dbReference type="OrthoDB" id="9806653at2"/>